<evidence type="ECO:0000313" key="3">
    <source>
        <dbReference type="Proteomes" id="UP000316706"/>
    </source>
</evidence>
<sequence>MESRALSAALEREHREIDEGIEAFTAALAKGEEDTAPLTRAMEALRRHIYLEEEFLFPPLRDAGLMAPVLVMLREHGEIWRAMDRLDAAVARGPADGGAREMCDELLELLDRHNSKEEPILYPQADAVLKPEVLDRLRDLLATGRLPEGWVCRQARA</sequence>
<keyword evidence="3" id="KW-1185">Reference proteome</keyword>
<organism evidence="2 3">
    <name type="scientific">Actinomadura hallensis</name>
    <dbReference type="NCBI Taxonomy" id="337895"/>
    <lineage>
        <taxon>Bacteria</taxon>
        <taxon>Bacillati</taxon>
        <taxon>Actinomycetota</taxon>
        <taxon>Actinomycetes</taxon>
        <taxon>Streptosporangiales</taxon>
        <taxon>Thermomonosporaceae</taxon>
        <taxon>Actinomadura</taxon>
    </lineage>
</organism>
<comment type="caution">
    <text evidence="2">The sequence shown here is derived from an EMBL/GenBank/DDBJ whole genome shotgun (WGS) entry which is preliminary data.</text>
</comment>
<dbReference type="PANTHER" id="PTHR39966">
    <property type="entry name" value="BLL2471 PROTEIN-RELATED"/>
    <property type="match status" value="1"/>
</dbReference>
<name>A0A543IG88_9ACTN</name>
<gene>
    <name evidence="2" type="ORF">FHX41_3277</name>
</gene>
<accession>A0A543IG88</accession>
<dbReference type="PANTHER" id="PTHR39966:SF3">
    <property type="entry name" value="DUF438 DOMAIN-CONTAINING PROTEIN"/>
    <property type="match status" value="1"/>
</dbReference>
<protein>
    <submittedName>
        <fullName evidence="2">Hemerythrin-like domain-containing protein</fullName>
    </submittedName>
</protein>
<dbReference type="OrthoDB" id="3830515at2"/>
<dbReference type="InterPro" id="IPR012312">
    <property type="entry name" value="Hemerythrin-like"/>
</dbReference>
<proteinExistence type="predicted"/>
<dbReference type="Gene3D" id="1.20.120.520">
    <property type="entry name" value="nmb1532 protein domain like"/>
    <property type="match status" value="1"/>
</dbReference>
<dbReference type="EMBL" id="VFPO01000001">
    <property type="protein sequence ID" value="TQM69579.1"/>
    <property type="molecule type" value="Genomic_DNA"/>
</dbReference>
<reference evidence="2 3" key="1">
    <citation type="submission" date="2019-06" db="EMBL/GenBank/DDBJ databases">
        <title>Sequencing the genomes of 1000 actinobacteria strains.</title>
        <authorList>
            <person name="Klenk H.-P."/>
        </authorList>
    </citation>
    <scope>NUCLEOTIDE SEQUENCE [LARGE SCALE GENOMIC DNA]</scope>
    <source>
        <strain evidence="2 3">DSM 45043</strain>
    </source>
</reference>
<dbReference type="Pfam" id="PF01814">
    <property type="entry name" value="Hemerythrin"/>
    <property type="match status" value="1"/>
</dbReference>
<feature type="domain" description="Hemerythrin-like" evidence="1">
    <location>
        <begin position="8"/>
        <end position="125"/>
    </location>
</feature>
<dbReference type="Proteomes" id="UP000316706">
    <property type="component" value="Unassembled WGS sequence"/>
</dbReference>
<evidence type="ECO:0000313" key="2">
    <source>
        <dbReference type="EMBL" id="TQM69579.1"/>
    </source>
</evidence>
<dbReference type="GO" id="GO:0005886">
    <property type="term" value="C:plasma membrane"/>
    <property type="evidence" value="ECO:0007669"/>
    <property type="project" value="TreeGrafter"/>
</dbReference>
<dbReference type="RefSeq" id="WP_141969827.1">
    <property type="nucleotide sequence ID" value="NZ_VFPO01000001.1"/>
</dbReference>
<evidence type="ECO:0000259" key="1">
    <source>
        <dbReference type="Pfam" id="PF01814"/>
    </source>
</evidence>
<dbReference type="AlphaFoldDB" id="A0A543IG88"/>